<dbReference type="InterPro" id="IPR013783">
    <property type="entry name" value="Ig-like_fold"/>
</dbReference>
<dbReference type="Proteomes" id="UP000317909">
    <property type="component" value="Chromosome"/>
</dbReference>
<keyword evidence="2" id="KW-1185">Reference proteome</keyword>
<accession>A0A517TX33</accession>
<dbReference type="RefSeq" id="WP_145432439.1">
    <property type="nucleotide sequence ID" value="NZ_CP036339.1"/>
</dbReference>
<protein>
    <recommendedName>
        <fullName evidence="3">PEP-CTERM protein-sorting domain-containing protein</fullName>
    </recommendedName>
</protein>
<dbReference type="EMBL" id="CP036339">
    <property type="protein sequence ID" value="QDT72922.1"/>
    <property type="molecule type" value="Genomic_DNA"/>
</dbReference>
<reference evidence="1 2" key="1">
    <citation type="submission" date="2019-02" db="EMBL/GenBank/DDBJ databases">
        <title>Deep-cultivation of Planctomycetes and their phenomic and genomic characterization uncovers novel biology.</title>
        <authorList>
            <person name="Wiegand S."/>
            <person name="Jogler M."/>
            <person name="Boedeker C."/>
            <person name="Pinto D."/>
            <person name="Vollmers J."/>
            <person name="Rivas-Marin E."/>
            <person name="Kohn T."/>
            <person name="Peeters S.H."/>
            <person name="Heuer A."/>
            <person name="Rast P."/>
            <person name="Oberbeckmann S."/>
            <person name="Bunk B."/>
            <person name="Jeske O."/>
            <person name="Meyerdierks A."/>
            <person name="Storesund J.E."/>
            <person name="Kallscheuer N."/>
            <person name="Luecker S."/>
            <person name="Lage O.M."/>
            <person name="Pohl T."/>
            <person name="Merkel B.J."/>
            <person name="Hornburger P."/>
            <person name="Mueller R.-W."/>
            <person name="Bruemmer F."/>
            <person name="Labrenz M."/>
            <person name="Spormann A.M."/>
            <person name="Op den Camp H."/>
            <person name="Overmann J."/>
            <person name="Amann R."/>
            <person name="Jetten M.S.M."/>
            <person name="Mascher T."/>
            <person name="Medema M.H."/>
            <person name="Devos D.P."/>
            <person name="Kaster A.-K."/>
            <person name="Ovreas L."/>
            <person name="Rohde M."/>
            <person name="Galperin M.Y."/>
            <person name="Jogler C."/>
        </authorList>
    </citation>
    <scope>NUCLEOTIDE SEQUENCE [LARGE SCALE GENOMIC DNA]</scope>
    <source>
        <strain evidence="1 2">I41</strain>
    </source>
</reference>
<gene>
    <name evidence="1" type="ORF">I41_21070</name>
</gene>
<dbReference type="KEGG" id="llh:I41_21070"/>
<organism evidence="1 2">
    <name type="scientific">Lacipirellula limnantheis</name>
    <dbReference type="NCBI Taxonomy" id="2528024"/>
    <lineage>
        <taxon>Bacteria</taxon>
        <taxon>Pseudomonadati</taxon>
        <taxon>Planctomycetota</taxon>
        <taxon>Planctomycetia</taxon>
        <taxon>Pirellulales</taxon>
        <taxon>Lacipirellulaceae</taxon>
        <taxon>Lacipirellula</taxon>
    </lineage>
</organism>
<name>A0A517TX33_9BACT</name>
<evidence type="ECO:0000313" key="1">
    <source>
        <dbReference type="EMBL" id="QDT72922.1"/>
    </source>
</evidence>
<dbReference type="Gene3D" id="2.60.40.10">
    <property type="entry name" value="Immunoglobulins"/>
    <property type="match status" value="1"/>
</dbReference>
<dbReference type="AlphaFoldDB" id="A0A517TX33"/>
<proteinExistence type="predicted"/>
<sequence length="605" mass="57773">MGRLALARLAPGHLAKVVTLTLIIVANFLPAGRAALTNPLAFPSLGSFDVGIGNAVTIDTTLGELRVNGILAFNAVIDAQAGTANTAAGIPELAVFSFDSINIGPGVAVTVTGNRGLSLLSRGDVTLRSPLRANGGDFGAASPAGGFAGAADATDGTGPAPGKRTSIGNYAGAGGGGYGGAGGQGGAYTPTDSLGGNPYPVGNSLADSLYGGSGGGAGLNGGTLGLGGGGGGAIEISALGQVNLFSAVTSNGGQAGVAANGYGGGGGGSGGSVRVAGAKVNLGPSASIAANGSIGGEAYGGGGFNAGGGGGGGRVLIQQNAGPLASGVTAAGGPAIGAATPGGDGSVEQVASSLQAGALNLNVRLGTGSASGHASLQRGGSASGAIYGFIDHVGPGFTGPAEGATFAFTGLLGGTLTELVSVTYSTNSRTTETVTVKSNGGNATLATGRGVGPTFATNMGVHPATTINLGSTSVFHSAAFHLILSNASTDVGLDSPLTSLGILGIELSGPDAAAFSVDSLIPALLYEGQHANLPIHFSPTEVRDYHATLTIRTDQGAANGAAGQAFTYQLAGGGVQSIPEPTSLVLACVVGAAVVTRHRRTAGCG</sequence>
<evidence type="ECO:0000313" key="2">
    <source>
        <dbReference type="Proteomes" id="UP000317909"/>
    </source>
</evidence>
<evidence type="ECO:0008006" key="3">
    <source>
        <dbReference type="Google" id="ProtNLM"/>
    </source>
</evidence>